<gene>
    <name evidence="1" type="ORF">HQ43_06705</name>
</gene>
<dbReference type="Proteomes" id="UP000030101">
    <property type="component" value="Unassembled WGS sequence"/>
</dbReference>
<organism evidence="1 2">
    <name type="scientific">Porphyromonas canoris</name>
    <dbReference type="NCBI Taxonomy" id="36875"/>
    <lineage>
        <taxon>Bacteria</taxon>
        <taxon>Pseudomonadati</taxon>
        <taxon>Bacteroidota</taxon>
        <taxon>Bacteroidia</taxon>
        <taxon>Bacteroidales</taxon>
        <taxon>Porphyromonadaceae</taxon>
        <taxon>Porphyromonas</taxon>
    </lineage>
</organism>
<name>A0ABR4XK52_9PORP</name>
<keyword evidence="2" id="KW-1185">Reference proteome</keyword>
<dbReference type="PANTHER" id="PTHR11669">
    <property type="entry name" value="REPLICATION FACTOR C / DNA POLYMERASE III GAMMA-TAU SUBUNIT"/>
    <property type="match status" value="1"/>
</dbReference>
<reference evidence="1 2" key="1">
    <citation type="submission" date="2014-08" db="EMBL/GenBank/DDBJ databases">
        <title>Porphyromonas canoris strain:OH2762 Genome sequencing.</title>
        <authorList>
            <person name="Wallis C."/>
            <person name="Deusch O."/>
            <person name="O'Flynn C."/>
            <person name="Davis I."/>
            <person name="Jospin G."/>
            <person name="Darling A.E."/>
            <person name="Coil D.A."/>
            <person name="Alexiev A."/>
            <person name="Horsfall A."/>
            <person name="Kirkwood N."/>
            <person name="Harris S."/>
            <person name="Eisen J.A."/>
        </authorList>
    </citation>
    <scope>NUCLEOTIDE SEQUENCE [LARGE SCALE GENOMIC DNA]</scope>
    <source>
        <strain evidence="2">COT-108 OH2762</strain>
    </source>
</reference>
<dbReference type="EMBL" id="JQZV01000013">
    <property type="protein sequence ID" value="KGN91777.1"/>
    <property type="molecule type" value="Genomic_DNA"/>
</dbReference>
<dbReference type="Pfam" id="PF13177">
    <property type="entry name" value="DNA_pol3_delta2"/>
    <property type="match status" value="1"/>
</dbReference>
<dbReference type="InterPro" id="IPR050238">
    <property type="entry name" value="DNA_Rep/Repair_Clamp_Loader"/>
</dbReference>
<dbReference type="PANTHER" id="PTHR11669:SF8">
    <property type="entry name" value="DNA POLYMERASE III SUBUNIT DELTA"/>
    <property type="match status" value="1"/>
</dbReference>
<dbReference type="RefSeq" id="WP_036791251.1">
    <property type="nucleotide sequence ID" value="NZ_JQZV01000013.1"/>
</dbReference>
<protein>
    <recommendedName>
        <fullName evidence="3">DNA polymerase III subunit delta</fullName>
    </recommendedName>
</protein>
<dbReference type="SUPFAM" id="SSF52540">
    <property type="entry name" value="P-loop containing nucleoside triphosphate hydrolases"/>
    <property type="match status" value="1"/>
</dbReference>
<evidence type="ECO:0000313" key="2">
    <source>
        <dbReference type="Proteomes" id="UP000030101"/>
    </source>
</evidence>
<accession>A0ABR4XK52</accession>
<dbReference type="Gene3D" id="3.40.50.300">
    <property type="entry name" value="P-loop containing nucleotide triphosphate hydrolases"/>
    <property type="match status" value="1"/>
</dbReference>
<dbReference type="InterPro" id="IPR027417">
    <property type="entry name" value="P-loop_NTPase"/>
</dbReference>
<evidence type="ECO:0000313" key="1">
    <source>
        <dbReference type="EMBL" id="KGN91777.1"/>
    </source>
</evidence>
<comment type="caution">
    <text evidence="1">The sequence shown here is derived from an EMBL/GenBank/DDBJ whole genome shotgun (WGS) entry which is preliminary data.</text>
</comment>
<proteinExistence type="predicted"/>
<sequence>MIDPFENIIGQEKSVAYLKQNIASGTLPHALLFYDRDGGEGLPLALATAKVLLARGRDEEEKSTIYERVDTLSHPDLLPLYPIVKKEKLETSEDYLPLFREQLSKEPRITYKEWGDALSLQNTQLSISVKEAEYLEEKLSYRPYEADYRVVLCWLPEKMNVSCANKLLKLLEEPPKGVQFLFVATAPELLLPTIISRVQRIPVHPIMPETMSQWLVKNYGIAEEIGKRIAHLSSGSIVLAKMLLESGEKTTEEALRAYKILTLSMRGNAKEMKQESEELHTESREYLTALCKELADAVREAFICGLTSAEQDQEVLLYSRKDNIRIVRQLSCVISGRNVEQISDAIDTARKELMQNVSAKMVFFDLMLQLFKSFSARA</sequence>
<evidence type="ECO:0008006" key="3">
    <source>
        <dbReference type="Google" id="ProtNLM"/>
    </source>
</evidence>